<feature type="transmembrane region" description="Helical" evidence="6">
    <location>
        <begin position="308"/>
        <end position="326"/>
    </location>
</feature>
<evidence type="ECO:0000256" key="2">
    <source>
        <dbReference type="ARBA" id="ARBA00022475"/>
    </source>
</evidence>
<keyword evidence="4 6" id="KW-1133">Transmembrane helix</keyword>
<evidence type="ECO:0000313" key="8">
    <source>
        <dbReference type="EMBL" id="GGL77940.1"/>
    </source>
</evidence>
<evidence type="ECO:0000256" key="1">
    <source>
        <dbReference type="ARBA" id="ARBA00004162"/>
    </source>
</evidence>
<dbReference type="InterPro" id="IPR052027">
    <property type="entry name" value="PspC"/>
</dbReference>
<gene>
    <name evidence="8" type="ORF">GCM10011575_40280</name>
</gene>
<comment type="caution">
    <text evidence="8">The sequence shown here is derived from an EMBL/GenBank/DDBJ whole genome shotgun (WGS) entry which is preliminary data.</text>
</comment>
<proteinExistence type="predicted"/>
<evidence type="ECO:0000256" key="3">
    <source>
        <dbReference type="ARBA" id="ARBA00022692"/>
    </source>
</evidence>
<dbReference type="InterPro" id="IPR036259">
    <property type="entry name" value="MFS_trans_sf"/>
</dbReference>
<evidence type="ECO:0000313" key="9">
    <source>
        <dbReference type="Proteomes" id="UP000613840"/>
    </source>
</evidence>
<evidence type="ECO:0000256" key="6">
    <source>
        <dbReference type="SAM" id="Phobius"/>
    </source>
</evidence>
<dbReference type="Pfam" id="PF04024">
    <property type="entry name" value="PspC"/>
    <property type="match status" value="1"/>
</dbReference>
<dbReference type="PANTHER" id="PTHR33885:SF3">
    <property type="entry name" value="PHAGE SHOCK PROTEIN C"/>
    <property type="match status" value="1"/>
</dbReference>
<name>A0A917SG20_9ACTN</name>
<dbReference type="AlphaFoldDB" id="A0A917SG20"/>
<organism evidence="8 9">
    <name type="scientific">Microlunatus endophyticus</name>
    <dbReference type="NCBI Taxonomy" id="1716077"/>
    <lineage>
        <taxon>Bacteria</taxon>
        <taxon>Bacillati</taxon>
        <taxon>Actinomycetota</taxon>
        <taxon>Actinomycetes</taxon>
        <taxon>Propionibacteriales</taxon>
        <taxon>Propionibacteriaceae</taxon>
        <taxon>Microlunatus</taxon>
    </lineage>
</organism>
<feature type="transmembrane region" description="Helical" evidence="6">
    <location>
        <begin position="282"/>
        <end position="301"/>
    </location>
</feature>
<dbReference type="InterPro" id="IPR007168">
    <property type="entry name" value="Phageshock_PspC_N"/>
</dbReference>
<keyword evidence="2" id="KW-1003">Cell membrane</keyword>
<dbReference type="EMBL" id="BMMZ01000013">
    <property type="protein sequence ID" value="GGL77940.1"/>
    <property type="molecule type" value="Genomic_DNA"/>
</dbReference>
<evidence type="ECO:0000256" key="4">
    <source>
        <dbReference type="ARBA" id="ARBA00022989"/>
    </source>
</evidence>
<evidence type="ECO:0000256" key="5">
    <source>
        <dbReference type="ARBA" id="ARBA00023136"/>
    </source>
</evidence>
<dbReference type="Proteomes" id="UP000613840">
    <property type="component" value="Unassembled WGS sequence"/>
</dbReference>
<evidence type="ECO:0000259" key="7">
    <source>
        <dbReference type="Pfam" id="PF04024"/>
    </source>
</evidence>
<feature type="domain" description="Phage shock protein PspC N-terminal" evidence="7">
    <location>
        <begin position="7"/>
        <end position="61"/>
    </location>
</feature>
<feature type="transmembrane region" description="Helical" evidence="6">
    <location>
        <begin position="105"/>
        <end position="122"/>
    </location>
</feature>
<keyword evidence="3 6" id="KW-0812">Transmembrane</keyword>
<feature type="transmembrane region" description="Helical" evidence="6">
    <location>
        <begin position="255"/>
        <end position="276"/>
    </location>
</feature>
<accession>A0A917SG20</accession>
<dbReference type="PANTHER" id="PTHR33885">
    <property type="entry name" value="PHAGE SHOCK PROTEIN C"/>
    <property type="match status" value="1"/>
</dbReference>
<keyword evidence="5 6" id="KW-0472">Membrane</keyword>
<reference evidence="8" key="2">
    <citation type="submission" date="2020-09" db="EMBL/GenBank/DDBJ databases">
        <authorList>
            <person name="Sun Q."/>
            <person name="Zhou Y."/>
        </authorList>
    </citation>
    <scope>NUCLEOTIDE SEQUENCE</scope>
    <source>
        <strain evidence="8">CGMCC 4.7306</strain>
    </source>
</reference>
<keyword evidence="9" id="KW-1185">Reference proteome</keyword>
<feature type="transmembrane region" description="Helical" evidence="6">
    <location>
        <begin position="36"/>
        <end position="61"/>
    </location>
</feature>
<protein>
    <recommendedName>
        <fullName evidence="7">Phage shock protein PspC N-terminal domain-containing protein</fullName>
    </recommendedName>
</protein>
<dbReference type="RefSeq" id="WP_188897189.1">
    <property type="nucleotide sequence ID" value="NZ_BMMZ01000013.1"/>
</dbReference>
<reference evidence="8" key="1">
    <citation type="journal article" date="2014" name="Int. J. Syst. Evol. Microbiol.">
        <title>Complete genome sequence of Corynebacterium casei LMG S-19264T (=DSM 44701T), isolated from a smear-ripened cheese.</title>
        <authorList>
            <consortium name="US DOE Joint Genome Institute (JGI-PGF)"/>
            <person name="Walter F."/>
            <person name="Albersmeier A."/>
            <person name="Kalinowski J."/>
            <person name="Ruckert C."/>
        </authorList>
    </citation>
    <scope>NUCLEOTIDE SEQUENCE</scope>
    <source>
        <strain evidence="8">CGMCC 4.7306</strain>
    </source>
</reference>
<dbReference type="SUPFAM" id="SSF103473">
    <property type="entry name" value="MFS general substrate transporter"/>
    <property type="match status" value="1"/>
</dbReference>
<dbReference type="GO" id="GO:0005886">
    <property type="term" value="C:plasma membrane"/>
    <property type="evidence" value="ECO:0007669"/>
    <property type="project" value="UniProtKB-SubCell"/>
</dbReference>
<comment type="subcellular location">
    <subcellularLocation>
        <location evidence="1">Cell membrane</location>
        <topology evidence="1">Single-pass membrane protein</topology>
    </subcellularLocation>
</comment>
<sequence>MSSIWTVRRSATDHKVSGLAGGLAADWNVDPMLVRVGFAVLALGGGVGIVLYAAGWLMVPLEDKDKSQLEEWVPQTAGWSREVKIGIVVVACIIGAVALSWLVPFSFTAALVVAAIWYFGYYRNRDQHRAERDQPQQQQLRFAEFPGEPTAFTEAARAWQQRIADYQQAQLREQSVRQQTTREPSVRHQPSSWGTFAYAEPRAGAATAAPDRDFDHEAFLADPDPVGLYSEPAPDSAIDRLTTERRLRRRAARRLGLMSVIVLGLTMTGLGVLSVLGLPITASVYLSAALLVFGITLLIGARIGRPRGLAFATVVVAVAMVLTLIGQNNTSFAGDIGVQQRTYGSLKQLPAADHLRTGQLTVDLSTLRPDRSVTYSASVDKGRLVVDLPPDVTTALTARVDNGMLKTGNDQQSIRTGPDLVLTEPAPAGSKGPVFTVRLSVGDGELEVRR</sequence>